<organism evidence="5 6">
    <name type="scientific">Thelephora terrestris</name>
    <dbReference type="NCBI Taxonomy" id="56493"/>
    <lineage>
        <taxon>Eukaryota</taxon>
        <taxon>Fungi</taxon>
        <taxon>Dikarya</taxon>
        <taxon>Basidiomycota</taxon>
        <taxon>Agaricomycotina</taxon>
        <taxon>Agaricomycetes</taxon>
        <taxon>Thelephorales</taxon>
        <taxon>Thelephoraceae</taxon>
        <taxon>Thelephora</taxon>
    </lineage>
</organism>
<comment type="subcellular location">
    <subcellularLocation>
        <location evidence="1">Nucleus</location>
    </subcellularLocation>
</comment>
<evidence type="ECO:0000256" key="3">
    <source>
        <dbReference type="ARBA" id="ARBA00023242"/>
    </source>
</evidence>
<reference evidence="5" key="2">
    <citation type="submission" date="2020-11" db="EMBL/GenBank/DDBJ databases">
        <authorList>
            <consortium name="DOE Joint Genome Institute"/>
            <person name="Kuo A."/>
            <person name="Miyauchi S."/>
            <person name="Kiss E."/>
            <person name="Drula E."/>
            <person name="Kohler A."/>
            <person name="Sanchez-Garcia M."/>
            <person name="Andreopoulos B."/>
            <person name="Barry K.W."/>
            <person name="Bonito G."/>
            <person name="Buee M."/>
            <person name="Carver A."/>
            <person name="Chen C."/>
            <person name="Cichocki N."/>
            <person name="Clum A."/>
            <person name="Culley D."/>
            <person name="Crous P.W."/>
            <person name="Fauchery L."/>
            <person name="Girlanda M."/>
            <person name="Hayes R."/>
            <person name="Keri Z."/>
            <person name="Labutti K."/>
            <person name="Lipzen A."/>
            <person name="Lombard V."/>
            <person name="Magnuson J."/>
            <person name="Maillard F."/>
            <person name="Morin E."/>
            <person name="Murat C."/>
            <person name="Nolan M."/>
            <person name="Ohm R."/>
            <person name="Pangilinan J."/>
            <person name="Pereira M."/>
            <person name="Perotto S."/>
            <person name="Peter M."/>
            <person name="Riley R."/>
            <person name="Sitrit Y."/>
            <person name="Stielow B."/>
            <person name="Szollosi G."/>
            <person name="Zifcakova L."/>
            <person name="Stursova M."/>
            <person name="Spatafora J.W."/>
            <person name="Tedersoo L."/>
            <person name="Vaario L.-M."/>
            <person name="Yamada A."/>
            <person name="Yan M."/>
            <person name="Wang P."/>
            <person name="Xu J."/>
            <person name="Bruns T."/>
            <person name="Baldrian P."/>
            <person name="Vilgalys R."/>
            <person name="Henrissat B."/>
            <person name="Grigoriev I.V."/>
            <person name="Hibbett D."/>
            <person name="Nagy L.G."/>
            <person name="Martin F.M."/>
        </authorList>
    </citation>
    <scope>NUCLEOTIDE SEQUENCE</scope>
    <source>
        <strain evidence="5">UH-Tt-Lm1</strain>
    </source>
</reference>
<dbReference type="OrthoDB" id="10260285at2759"/>
<dbReference type="Proteomes" id="UP000736335">
    <property type="component" value="Unassembled WGS sequence"/>
</dbReference>
<gene>
    <name evidence="5" type="ORF">BJ322DRAFT_1102377</name>
</gene>
<evidence type="ECO:0000256" key="1">
    <source>
        <dbReference type="ARBA" id="ARBA00004123"/>
    </source>
</evidence>
<dbReference type="GO" id="GO:0000993">
    <property type="term" value="F:RNA polymerase II complex binding"/>
    <property type="evidence" value="ECO:0007669"/>
    <property type="project" value="TreeGrafter"/>
</dbReference>
<dbReference type="GO" id="GO:0016593">
    <property type="term" value="C:Cdc73/Paf1 complex"/>
    <property type="evidence" value="ECO:0007669"/>
    <property type="project" value="InterPro"/>
</dbReference>
<dbReference type="PANTHER" id="PTHR23188:SF12">
    <property type="entry name" value="RNA POLYMERASE II-ASSOCIATED FACTOR 1 HOMOLOG"/>
    <property type="match status" value="1"/>
</dbReference>
<evidence type="ECO:0000256" key="2">
    <source>
        <dbReference type="ARBA" id="ARBA00007560"/>
    </source>
</evidence>
<dbReference type="EMBL" id="WIUZ02000053">
    <property type="protein sequence ID" value="KAF9777290.1"/>
    <property type="molecule type" value="Genomic_DNA"/>
</dbReference>
<dbReference type="Pfam" id="PF03985">
    <property type="entry name" value="Paf1"/>
    <property type="match status" value="1"/>
</dbReference>
<proteinExistence type="inferred from homology"/>
<protein>
    <submittedName>
        <fullName evidence="5">RNA polymerase II-associated</fullName>
    </submittedName>
</protein>
<evidence type="ECO:0000313" key="5">
    <source>
        <dbReference type="EMBL" id="KAF9777290.1"/>
    </source>
</evidence>
<keyword evidence="3" id="KW-0539">Nucleus</keyword>
<feature type="region of interest" description="Disordered" evidence="4">
    <location>
        <begin position="168"/>
        <end position="187"/>
    </location>
</feature>
<dbReference type="InterPro" id="IPR007133">
    <property type="entry name" value="RNA_pol_II-assoc_Paf1"/>
</dbReference>
<dbReference type="GO" id="GO:0003682">
    <property type="term" value="F:chromatin binding"/>
    <property type="evidence" value="ECO:0007669"/>
    <property type="project" value="TreeGrafter"/>
</dbReference>
<dbReference type="GO" id="GO:0006368">
    <property type="term" value="P:transcription elongation by RNA polymerase II"/>
    <property type="evidence" value="ECO:0007669"/>
    <property type="project" value="InterPro"/>
</dbReference>
<accession>A0A9P6H1A8</accession>
<keyword evidence="6" id="KW-1185">Reference proteome</keyword>
<evidence type="ECO:0000313" key="6">
    <source>
        <dbReference type="Proteomes" id="UP000736335"/>
    </source>
</evidence>
<reference evidence="5" key="1">
    <citation type="journal article" date="2020" name="Nat. Commun.">
        <title>Large-scale genome sequencing of mycorrhizal fungi provides insights into the early evolution of symbiotic traits.</title>
        <authorList>
            <person name="Miyauchi S."/>
            <person name="Kiss E."/>
            <person name="Kuo A."/>
            <person name="Drula E."/>
            <person name="Kohler A."/>
            <person name="Sanchez-Garcia M."/>
            <person name="Morin E."/>
            <person name="Andreopoulos B."/>
            <person name="Barry K.W."/>
            <person name="Bonito G."/>
            <person name="Buee M."/>
            <person name="Carver A."/>
            <person name="Chen C."/>
            <person name="Cichocki N."/>
            <person name="Clum A."/>
            <person name="Culley D."/>
            <person name="Crous P.W."/>
            <person name="Fauchery L."/>
            <person name="Girlanda M."/>
            <person name="Hayes R.D."/>
            <person name="Keri Z."/>
            <person name="LaButti K."/>
            <person name="Lipzen A."/>
            <person name="Lombard V."/>
            <person name="Magnuson J."/>
            <person name="Maillard F."/>
            <person name="Murat C."/>
            <person name="Nolan M."/>
            <person name="Ohm R.A."/>
            <person name="Pangilinan J."/>
            <person name="Pereira M.F."/>
            <person name="Perotto S."/>
            <person name="Peter M."/>
            <person name="Pfister S."/>
            <person name="Riley R."/>
            <person name="Sitrit Y."/>
            <person name="Stielow J.B."/>
            <person name="Szollosi G."/>
            <person name="Zifcakova L."/>
            <person name="Stursova M."/>
            <person name="Spatafora J.W."/>
            <person name="Tedersoo L."/>
            <person name="Vaario L.M."/>
            <person name="Yamada A."/>
            <person name="Yan M."/>
            <person name="Wang P."/>
            <person name="Xu J."/>
            <person name="Bruns T."/>
            <person name="Baldrian P."/>
            <person name="Vilgalys R."/>
            <person name="Dunand C."/>
            <person name="Henrissat B."/>
            <person name="Grigoriev I.V."/>
            <person name="Hibbett D."/>
            <person name="Nagy L.G."/>
            <person name="Martin F.M."/>
        </authorList>
    </citation>
    <scope>NUCLEOTIDE SEQUENCE</scope>
    <source>
        <strain evidence="5">UH-Tt-Lm1</strain>
    </source>
</reference>
<dbReference type="PANTHER" id="PTHR23188">
    <property type="entry name" value="RNA POLYMERASE II-ASSOCIATED FACTOR 1 HOMOLOG"/>
    <property type="match status" value="1"/>
</dbReference>
<dbReference type="AlphaFoldDB" id="A0A9P6H1A8"/>
<comment type="similarity">
    <text evidence="2">Belongs to the PAF1 family.</text>
</comment>
<comment type="caution">
    <text evidence="5">The sequence shown here is derived from an EMBL/GenBank/DDBJ whole genome shotgun (WGS) entry which is preliminary data.</text>
</comment>
<sequence length="445" mass="50322">MHPSRNEFSSIVGRLMVEVDETAVSVNISNCRQVALDQLKIDLLVRVRYSNPLPAPPCPPKLLDIPTNPMRYARPEFLETLANDTPLPMIVDAECGMPLDLGLWECLWTDDGDDSDPKNLPKLDPKDQFLLGDSTGSSLFVSTSAPGSSTPHAVPTVTWLRKTEYITSREGNTRPSSSQDQKNLAETSVDISRSAQIRDIEASFEACATTFDLSSLKHPNKPNITAVSSYEIFPNVEIWANTYDLFKFSERPGERPPDVEDPRLDCAIMRPMESDGDHFLSYYLTQKDEDVVQFKQNRVEHMQQSLAENFDDDEVEKPVTPFLFVRDYETVKVEQEVPNEFLLLFDDDSQPPTANYKNIERKIILKKKRVNVSPGFPCYSPQETYDKWDVINVTHVGMNKEEVAEALAEVKDPMYFLGRAELDAEGEVVDDTQMELMETTVPIIA</sequence>
<name>A0A9P6H1A8_9AGAM</name>
<evidence type="ECO:0000256" key="4">
    <source>
        <dbReference type="SAM" id="MobiDB-lite"/>
    </source>
</evidence>